<organism evidence="1 2">
    <name type="scientific">Thermopolyspora flexuosa</name>
    <dbReference type="NCBI Taxonomy" id="103836"/>
    <lineage>
        <taxon>Bacteria</taxon>
        <taxon>Bacillati</taxon>
        <taxon>Actinomycetota</taxon>
        <taxon>Actinomycetes</taxon>
        <taxon>Streptosporangiales</taxon>
        <taxon>Streptosporangiaceae</taxon>
        <taxon>Thermopolyspora</taxon>
    </lineage>
</organism>
<gene>
    <name evidence="1" type="ORF">FHX40_2712</name>
</gene>
<dbReference type="RefSeq" id="WP_170198829.1">
    <property type="nucleotide sequence ID" value="NZ_BMPV01000001.1"/>
</dbReference>
<reference evidence="1 2" key="1">
    <citation type="submission" date="2019-06" db="EMBL/GenBank/DDBJ databases">
        <title>Sequencing the genomes of 1000 actinobacteria strains.</title>
        <authorList>
            <person name="Klenk H.-P."/>
        </authorList>
    </citation>
    <scope>NUCLEOTIDE SEQUENCE [LARGE SCALE GENOMIC DNA]</scope>
    <source>
        <strain evidence="1 2">DSM 43186</strain>
    </source>
</reference>
<evidence type="ECO:0000313" key="2">
    <source>
        <dbReference type="Proteomes" id="UP000319213"/>
    </source>
</evidence>
<dbReference type="Proteomes" id="UP000319213">
    <property type="component" value="Unassembled WGS sequence"/>
</dbReference>
<dbReference type="EMBL" id="VFPQ01000001">
    <property type="protein sequence ID" value="TQM75988.1"/>
    <property type="molecule type" value="Genomic_DNA"/>
</dbReference>
<keyword evidence="2" id="KW-1185">Reference proteome</keyword>
<name>A0A543IZJ9_9ACTN</name>
<sequence length="54" mass="5857">MKVKKVLTYLGIAFVIFFLYTRPAEAAEAVRGVFDGVADGANSLATFVSQVFAR</sequence>
<comment type="caution">
    <text evidence="1">The sequence shown here is derived from an EMBL/GenBank/DDBJ whole genome shotgun (WGS) entry which is preliminary data.</text>
</comment>
<evidence type="ECO:0000313" key="1">
    <source>
        <dbReference type="EMBL" id="TQM75988.1"/>
    </source>
</evidence>
<dbReference type="AlphaFoldDB" id="A0A543IZJ9"/>
<protein>
    <submittedName>
        <fullName evidence="1">Uncharacterized protein</fullName>
    </submittedName>
</protein>
<proteinExistence type="predicted"/>
<accession>A0A543IZJ9</accession>